<feature type="domain" description="Glycoside hydrolase family 2" evidence="9">
    <location>
        <begin position="698"/>
        <end position="760"/>
    </location>
</feature>
<dbReference type="Pfam" id="PF00703">
    <property type="entry name" value="Glyco_hydro_2"/>
    <property type="match status" value="1"/>
</dbReference>
<dbReference type="InterPro" id="IPR006102">
    <property type="entry name" value="Ig-like_GH2"/>
</dbReference>
<dbReference type="GO" id="GO:0004553">
    <property type="term" value="F:hydrolase activity, hydrolyzing O-glycosyl compounds"/>
    <property type="evidence" value="ECO:0007669"/>
    <property type="project" value="InterPro"/>
</dbReference>
<proteinExistence type="inferred from homology"/>
<evidence type="ECO:0000313" key="10">
    <source>
        <dbReference type="EMBL" id="KAA3439221.1"/>
    </source>
</evidence>
<dbReference type="PANTHER" id="PTHR42732">
    <property type="entry name" value="BETA-GALACTOSIDASE"/>
    <property type="match status" value="1"/>
</dbReference>
<dbReference type="PRINTS" id="PR00132">
    <property type="entry name" value="GLHYDRLASE2"/>
</dbReference>
<dbReference type="InterPro" id="IPR040605">
    <property type="entry name" value="Glyco_hydro2_dom5"/>
</dbReference>
<dbReference type="SUPFAM" id="SSF51445">
    <property type="entry name" value="(Trans)glycosidases"/>
    <property type="match status" value="1"/>
</dbReference>
<dbReference type="InterPro" id="IPR006103">
    <property type="entry name" value="Glyco_hydro_2_cat"/>
</dbReference>
<dbReference type="NCBIfam" id="NF041462">
    <property type="entry name" value="GalA"/>
    <property type="match status" value="1"/>
</dbReference>
<dbReference type="PROSITE" id="PS00608">
    <property type="entry name" value="GLYCOSYL_HYDROL_F2_2"/>
    <property type="match status" value="1"/>
</dbReference>
<evidence type="ECO:0000259" key="5">
    <source>
        <dbReference type="Pfam" id="PF00703"/>
    </source>
</evidence>
<dbReference type="InterPro" id="IPR017853">
    <property type="entry name" value="GH"/>
</dbReference>
<dbReference type="InterPro" id="IPR036156">
    <property type="entry name" value="Beta-gal/glucu_dom_sf"/>
</dbReference>
<dbReference type="Pfam" id="PF02836">
    <property type="entry name" value="Glyco_hydro_2_C"/>
    <property type="match status" value="1"/>
</dbReference>
<feature type="domain" description="Glycoside hydrolase family 2 catalytic" evidence="6">
    <location>
        <begin position="333"/>
        <end position="471"/>
    </location>
</feature>
<name>A0A5B6TFQ4_9BACT</name>
<evidence type="ECO:0000256" key="3">
    <source>
        <dbReference type="ARBA" id="ARBA00023295"/>
    </source>
</evidence>
<dbReference type="InterPro" id="IPR023232">
    <property type="entry name" value="Glyco_hydro_2_AS"/>
</dbReference>
<evidence type="ECO:0000259" key="7">
    <source>
        <dbReference type="Pfam" id="PF02837"/>
    </source>
</evidence>
<dbReference type="InterPro" id="IPR013783">
    <property type="entry name" value="Ig-like_fold"/>
</dbReference>
<dbReference type="SUPFAM" id="SSF49303">
    <property type="entry name" value="beta-Galactosidase/glucuronidase domain"/>
    <property type="match status" value="1"/>
</dbReference>
<organism evidence="10 11">
    <name type="scientific">Rufibacter hautae</name>
    <dbReference type="NCBI Taxonomy" id="2595005"/>
    <lineage>
        <taxon>Bacteria</taxon>
        <taxon>Pseudomonadati</taxon>
        <taxon>Bacteroidota</taxon>
        <taxon>Cytophagia</taxon>
        <taxon>Cytophagales</taxon>
        <taxon>Hymenobacteraceae</taxon>
        <taxon>Rufibacter</taxon>
    </lineage>
</organism>
<feature type="domain" description="Glycoside hydrolase family 2 immunoglobulin-like beta-sandwich" evidence="5">
    <location>
        <begin position="220"/>
        <end position="325"/>
    </location>
</feature>
<reference evidence="10 11" key="1">
    <citation type="submission" date="2019-07" db="EMBL/GenBank/DDBJ databases">
        <title>Rufibacter sp. nov., isolated from lake sediment.</title>
        <authorList>
            <person name="Qu J.-H."/>
        </authorList>
    </citation>
    <scope>NUCLEOTIDE SEQUENCE [LARGE SCALE GENOMIC DNA]</scope>
    <source>
        <strain evidence="10 11">NBS58-1</strain>
    </source>
</reference>
<comment type="caution">
    <text evidence="10">The sequence shown here is derived from an EMBL/GenBank/DDBJ whole genome shotgun (WGS) entry which is preliminary data.</text>
</comment>
<keyword evidence="2 10" id="KW-0378">Hydrolase</keyword>
<dbReference type="PANTHER" id="PTHR42732:SF1">
    <property type="entry name" value="BETA-MANNOSIDASE"/>
    <property type="match status" value="1"/>
</dbReference>
<comment type="similarity">
    <text evidence="1">Belongs to the glycosyl hydrolase 2 family.</text>
</comment>
<feature type="domain" description="Glycosyl hydrolases family 2 sugar binding" evidence="7">
    <location>
        <begin position="118"/>
        <end position="210"/>
    </location>
</feature>
<dbReference type="InterPro" id="IPR006101">
    <property type="entry name" value="Glyco_hydro_2"/>
</dbReference>
<dbReference type="InterPro" id="IPR051913">
    <property type="entry name" value="GH2_Domain-Containing"/>
</dbReference>
<keyword evidence="11" id="KW-1185">Reference proteome</keyword>
<feature type="chain" id="PRO_5023060782" evidence="4">
    <location>
        <begin position="23"/>
        <end position="959"/>
    </location>
</feature>
<evidence type="ECO:0000256" key="4">
    <source>
        <dbReference type="SAM" id="SignalP"/>
    </source>
</evidence>
<dbReference type="GO" id="GO:0005975">
    <property type="term" value="P:carbohydrate metabolic process"/>
    <property type="evidence" value="ECO:0007669"/>
    <property type="project" value="InterPro"/>
</dbReference>
<accession>A0A5B6TFQ4</accession>
<dbReference type="Proteomes" id="UP000324133">
    <property type="component" value="Unassembled WGS sequence"/>
</dbReference>
<evidence type="ECO:0000256" key="1">
    <source>
        <dbReference type="ARBA" id="ARBA00007401"/>
    </source>
</evidence>
<dbReference type="InterPro" id="IPR032311">
    <property type="entry name" value="DUF4982"/>
</dbReference>
<feature type="domain" description="DUF4982" evidence="8">
    <location>
        <begin position="628"/>
        <end position="684"/>
    </location>
</feature>
<dbReference type="Pfam" id="PF16355">
    <property type="entry name" value="DUF4982"/>
    <property type="match status" value="1"/>
</dbReference>
<keyword evidence="4" id="KW-0732">Signal</keyword>
<dbReference type="InterPro" id="IPR048230">
    <property type="entry name" value="GalA-like"/>
</dbReference>
<dbReference type="AlphaFoldDB" id="A0A5B6TFQ4"/>
<evidence type="ECO:0000256" key="2">
    <source>
        <dbReference type="ARBA" id="ARBA00022801"/>
    </source>
</evidence>
<dbReference type="Gene3D" id="2.60.120.260">
    <property type="entry name" value="Galactose-binding domain-like"/>
    <property type="match status" value="1"/>
</dbReference>
<dbReference type="EMBL" id="VKKY01000001">
    <property type="protein sequence ID" value="KAA3439221.1"/>
    <property type="molecule type" value="Genomic_DNA"/>
</dbReference>
<dbReference type="Gene3D" id="3.20.20.80">
    <property type="entry name" value="Glycosidases"/>
    <property type="match status" value="1"/>
</dbReference>
<gene>
    <name evidence="10" type="ORF">FOA19_00610</name>
</gene>
<evidence type="ECO:0000259" key="9">
    <source>
        <dbReference type="Pfam" id="PF18565"/>
    </source>
</evidence>
<keyword evidence="3" id="KW-0326">Glycosidase</keyword>
<evidence type="ECO:0000313" key="11">
    <source>
        <dbReference type="Proteomes" id="UP000324133"/>
    </source>
</evidence>
<dbReference type="Gene3D" id="2.60.40.10">
    <property type="entry name" value="Immunoglobulins"/>
    <property type="match status" value="4"/>
</dbReference>
<feature type="signal peptide" evidence="4">
    <location>
        <begin position="1"/>
        <end position="22"/>
    </location>
</feature>
<dbReference type="InterPro" id="IPR006104">
    <property type="entry name" value="Glyco_hydro_2_N"/>
</dbReference>
<sequence>MPIFKKSLVFCFLLLMTVWVQAQGQPSNGRQRLLMDFGWRFAFGHPSDPKKDFNTGTSYFSYLAKAGYGDGAADPKFDDRAWRKLDLPHDWAVEQGFSNQGSYSHGFKAIGRNFPDRSVGWYRKTIAIPESDLGRRISLEFDGAFRNSMVWVNGHFVGTEPSGYNSFRFDITDYLNYGGNNVIAVRVDATMEEGWFYEGAGIYRHVWLSKTQPLHVAPDGLFVTSEVATPAATVTAKATIKNEDKAAKTFSVVQTLVDAEGKTVASNFKDNLKLAPFQTRDVSVVIPVANARLWDIESPYLYKLVTTVVADNQETDRVETNIGIRTIRFDAKEGFFLNGKHVKLKGTNNHQDHAGVGAAIPDELQYWRIKTLKGMGSNAYRMSHNPPTPELLDACDKLGMLVIDENRLMGTSEQRMEDMKRMIQRDRNHPSIISWSIGNEEWAIENSVTGARIATTMQAYAQSLDSTRAISAGISGGFQSGISDVLEVMGYNYMGNGNIELHHSRFPNQASMGTEEGSTFATRGIYVTDPKQQHIAAYDKKPRPTFYSIEEGWTFYANRPWLAGMFIWTGFDYRGEPTPHGWPSVTSYFGMMDLCGFPKDNVWYLRSWWSNQPTLHLLPHWNWAGKEGQEIDVWAYSNCDEVELFLNKKSLGKQTMKVNSHLEWKVKYAPGTLQAIGYKNGKKVLTETVKTTGEPAALQLTPHQATLKGDGEDISVITVSVNDKNQLGVPTADNEVTFTLTGPGRIIGVGNGNPTSLEDERFIEEVKAVSITGLKEAPVAGLENAVASVAKPEDANWKEAFTTRDYKNLSAAYHHRGSFELPQDFAQSEITYFYKSIGKTQSVFVNGNEIAKDLKDSPEGNVFKLDPALLKAGRNQIDIVATPVPKKNDWDYVNTNPGTIQILTPAAPWKRKLFSGLAQVIVQSTKGTGEITLTATAKGLKPAVLKVKTSETTARPSVD</sequence>
<feature type="domain" description="Glycoside hydrolase family 2" evidence="9">
    <location>
        <begin position="909"/>
        <end position="945"/>
    </location>
</feature>
<dbReference type="InterPro" id="IPR008979">
    <property type="entry name" value="Galactose-bd-like_sf"/>
</dbReference>
<dbReference type="SUPFAM" id="SSF49785">
    <property type="entry name" value="Galactose-binding domain-like"/>
    <property type="match status" value="1"/>
</dbReference>
<protein>
    <submittedName>
        <fullName evidence="10">Glycoside hydrolase family 2 protein</fullName>
    </submittedName>
</protein>
<dbReference type="Pfam" id="PF18565">
    <property type="entry name" value="Glyco_hydro2_C5"/>
    <property type="match status" value="2"/>
</dbReference>
<evidence type="ECO:0000259" key="8">
    <source>
        <dbReference type="Pfam" id="PF16355"/>
    </source>
</evidence>
<dbReference type="Pfam" id="PF02837">
    <property type="entry name" value="Glyco_hydro_2_N"/>
    <property type="match status" value="1"/>
</dbReference>
<evidence type="ECO:0000259" key="6">
    <source>
        <dbReference type="Pfam" id="PF02836"/>
    </source>
</evidence>
<dbReference type="OrthoDB" id="857501at2"/>